<evidence type="ECO:0000256" key="1">
    <source>
        <dbReference type="ARBA" id="ARBA00004429"/>
    </source>
</evidence>
<keyword evidence="7 8" id="KW-0472">Membrane</keyword>
<dbReference type="Proteomes" id="UP001267878">
    <property type="component" value="Unassembled WGS sequence"/>
</dbReference>
<accession>A0ABU1VSD6</accession>
<feature type="transmembrane region" description="Helical" evidence="8">
    <location>
        <begin position="96"/>
        <end position="117"/>
    </location>
</feature>
<keyword evidence="5 8" id="KW-0812">Transmembrane</keyword>
<dbReference type="Pfam" id="PF08019">
    <property type="entry name" value="EptA_B_N"/>
    <property type="match status" value="1"/>
</dbReference>
<sequence length="574" mass="62224">MSFVPSLPAGRLSRLASWGARAARFRPELSIEALALIASLFFTLTSNQTFFRAVAATGALQGGAGALTMASLFVAITALHTILLCVLLNRWIAKPLLGVLLIASAAAAYFMAAYTVYFDADMLRNILHTDGKESHELVSFAALPSLLLNGVLPAVLLWRVRLKPRPLLRALGVRLACIVLALVVAAVALLASFQSTSALMRNHKELRYLVTPGNYLVSLVQVAQDAHADRNRPREPVGTQAKVVGRPVGAKPRLLVLVVGETVRAQNWGMNGYLRQTTPQLAAMRQSPSGPVNFTQVQACGSSTEISLPCMFSPYGRAHYDKDRIKHSESLLHVLEHAGIKTLWRDNQTGCKGVCEGLAFESFEHGDVAGACTKDGCLDEAMLHGLSERVAAQPGDQVVVLHQLGNHGPAYYTRYPARLNRFTPVCATSDLNQCSREQIVNAYDNAVLYTDDFLARTIRLLGEQSGRDTALIYLSDHGESLGENGLFLHGVPYAIAPDTQTRVPMVMWLSPGFAASRGIDTACLKEHSADPVSQDNLFHSVLGAMQVRTKEYDARLDLFARCEGRGAGKVLAAP</sequence>
<evidence type="ECO:0000259" key="9">
    <source>
        <dbReference type="Pfam" id="PF00884"/>
    </source>
</evidence>
<keyword evidence="12" id="KW-1185">Reference proteome</keyword>
<evidence type="ECO:0000259" key="10">
    <source>
        <dbReference type="Pfam" id="PF08019"/>
    </source>
</evidence>
<dbReference type="NCBIfam" id="NF028537">
    <property type="entry name" value="P_eth_NH2_trans"/>
    <property type="match status" value="1"/>
</dbReference>
<evidence type="ECO:0000256" key="8">
    <source>
        <dbReference type="SAM" id="Phobius"/>
    </source>
</evidence>
<evidence type="ECO:0000256" key="3">
    <source>
        <dbReference type="ARBA" id="ARBA00022519"/>
    </source>
</evidence>
<gene>
    <name evidence="11" type="ORF">J2X04_002771</name>
</gene>
<proteinExistence type="predicted"/>
<feature type="domain" description="Phosphoethanolamine transferase N-terminal" evidence="10">
    <location>
        <begin position="77"/>
        <end position="225"/>
    </location>
</feature>
<dbReference type="Gene3D" id="3.40.720.10">
    <property type="entry name" value="Alkaline Phosphatase, subunit A"/>
    <property type="match status" value="1"/>
</dbReference>
<comment type="caution">
    <text evidence="11">The sequence shown here is derived from an EMBL/GenBank/DDBJ whole genome shotgun (WGS) entry which is preliminary data.</text>
</comment>
<keyword evidence="3" id="KW-0997">Cell inner membrane</keyword>
<name>A0ABU1VSD6_9GAMM</name>
<dbReference type="InterPro" id="IPR000917">
    <property type="entry name" value="Sulfatase_N"/>
</dbReference>
<dbReference type="PANTHER" id="PTHR30443">
    <property type="entry name" value="INNER MEMBRANE PROTEIN"/>
    <property type="match status" value="1"/>
</dbReference>
<dbReference type="GO" id="GO:0016740">
    <property type="term" value="F:transferase activity"/>
    <property type="evidence" value="ECO:0007669"/>
    <property type="project" value="UniProtKB-KW"/>
</dbReference>
<keyword evidence="6 8" id="KW-1133">Transmembrane helix</keyword>
<comment type="subcellular location">
    <subcellularLocation>
        <location evidence="1">Cell inner membrane</location>
        <topology evidence="1">Multi-pass membrane protein</topology>
    </subcellularLocation>
</comment>
<dbReference type="InterPro" id="IPR058130">
    <property type="entry name" value="PEA_transf_C"/>
</dbReference>
<dbReference type="InterPro" id="IPR040423">
    <property type="entry name" value="PEA_transferase"/>
</dbReference>
<protein>
    <submittedName>
        <fullName evidence="11">Lipid A ethanolaminephosphotransferase</fullName>
        <ecNumber evidence="11">2.7.8.-</ecNumber>
    </submittedName>
</protein>
<keyword evidence="4 11" id="KW-0808">Transferase</keyword>
<evidence type="ECO:0000256" key="6">
    <source>
        <dbReference type="ARBA" id="ARBA00022989"/>
    </source>
</evidence>
<dbReference type="PANTHER" id="PTHR30443:SF0">
    <property type="entry name" value="PHOSPHOETHANOLAMINE TRANSFERASE EPTA"/>
    <property type="match status" value="1"/>
</dbReference>
<dbReference type="InterPro" id="IPR012549">
    <property type="entry name" value="EptA-like_N"/>
</dbReference>
<dbReference type="RefSeq" id="WP_310055118.1">
    <property type="nucleotide sequence ID" value="NZ_JAVDVW010000002.1"/>
</dbReference>
<feature type="domain" description="Sulfatase N-terminal" evidence="9">
    <location>
        <begin position="254"/>
        <end position="546"/>
    </location>
</feature>
<evidence type="ECO:0000313" key="11">
    <source>
        <dbReference type="EMBL" id="MDR7100390.1"/>
    </source>
</evidence>
<dbReference type="Pfam" id="PF00884">
    <property type="entry name" value="Sulfatase"/>
    <property type="match status" value="1"/>
</dbReference>
<feature type="transmembrane region" description="Helical" evidence="8">
    <location>
        <begin position="171"/>
        <end position="193"/>
    </location>
</feature>
<feature type="transmembrane region" description="Helical" evidence="8">
    <location>
        <begin position="137"/>
        <end position="159"/>
    </location>
</feature>
<feature type="transmembrane region" description="Helical" evidence="8">
    <location>
        <begin position="65"/>
        <end position="89"/>
    </location>
</feature>
<dbReference type="CDD" id="cd16017">
    <property type="entry name" value="LptA"/>
    <property type="match status" value="1"/>
</dbReference>
<dbReference type="EC" id="2.7.8.-" evidence="11"/>
<reference evidence="11 12" key="1">
    <citation type="submission" date="2023-07" db="EMBL/GenBank/DDBJ databases">
        <title>Sorghum-associated microbial communities from plants grown in Nebraska, USA.</title>
        <authorList>
            <person name="Schachtman D."/>
        </authorList>
    </citation>
    <scope>NUCLEOTIDE SEQUENCE [LARGE SCALE GENOMIC DNA]</scope>
    <source>
        <strain evidence="11 12">BE187</strain>
    </source>
</reference>
<evidence type="ECO:0000256" key="2">
    <source>
        <dbReference type="ARBA" id="ARBA00022475"/>
    </source>
</evidence>
<evidence type="ECO:0000256" key="7">
    <source>
        <dbReference type="ARBA" id="ARBA00023136"/>
    </source>
</evidence>
<dbReference type="SUPFAM" id="SSF53649">
    <property type="entry name" value="Alkaline phosphatase-like"/>
    <property type="match status" value="1"/>
</dbReference>
<evidence type="ECO:0000313" key="12">
    <source>
        <dbReference type="Proteomes" id="UP001267878"/>
    </source>
</evidence>
<organism evidence="11 12">
    <name type="scientific">Agrilutibacter niabensis</name>
    <dbReference type="NCBI Taxonomy" id="380628"/>
    <lineage>
        <taxon>Bacteria</taxon>
        <taxon>Pseudomonadati</taxon>
        <taxon>Pseudomonadota</taxon>
        <taxon>Gammaproteobacteria</taxon>
        <taxon>Lysobacterales</taxon>
        <taxon>Lysobacteraceae</taxon>
        <taxon>Agrilutibacter</taxon>
    </lineage>
</organism>
<keyword evidence="2" id="KW-1003">Cell membrane</keyword>
<dbReference type="InterPro" id="IPR017850">
    <property type="entry name" value="Alkaline_phosphatase_core_sf"/>
</dbReference>
<evidence type="ECO:0000256" key="5">
    <source>
        <dbReference type="ARBA" id="ARBA00022692"/>
    </source>
</evidence>
<dbReference type="EMBL" id="JAVDVW010000002">
    <property type="protein sequence ID" value="MDR7100390.1"/>
    <property type="molecule type" value="Genomic_DNA"/>
</dbReference>
<evidence type="ECO:0000256" key="4">
    <source>
        <dbReference type="ARBA" id="ARBA00022679"/>
    </source>
</evidence>